<keyword evidence="5" id="KW-1185">Reference proteome</keyword>
<evidence type="ECO:0000313" key="2">
    <source>
        <dbReference type="EMBL" id="MEZ8090876.1"/>
    </source>
</evidence>
<dbReference type="InterPro" id="IPR029068">
    <property type="entry name" value="Glyas_Bleomycin-R_OHBP_Dase"/>
</dbReference>
<dbReference type="EMBL" id="SYUW01000019">
    <property type="protein sequence ID" value="TKF26559.1"/>
    <property type="molecule type" value="Genomic_DNA"/>
</dbReference>
<dbReference type="InterPro" id="IPR026275">
    <property type="entry name" value="Glyoxalase/dOase/EhpR"/>
</dbReference>
<gene>
    <name evidence="2" type="ORF">ACED24_12495</name>
    <name evidence="3" type="ORF">FCV52_07885</name>
</gene>
<feature type="domain" description="VOC" evidence="1">
    <location>
        <begin position="3"/>
        <end position="119"/>
    </location>
</feature>
<accession>A0A4U2D1T3</accession>
<name>A0A4U2D1T3_9VIBR</name>
<reference evidence="2 5" key="2">
    <citation type="submission" date="2024-06" db="EMBL/GenBank/DDBJ databases">
        <authorList>
            <person name="Steensen K."/>
            <person name="Seneca J."/>
            <person name="Bartlau N."/>
            <person name="Yu A.X."/>
            <person name="Polz M.F."/>
        </authorList>
    </citation>
    <scope>NUCLEOTIDE SEQUENCE [LARGE SCALE GENOMIC DNA]</scope>
    <source>
        <strain evidence="2 5">5S240</strain>
    </source>
</reference>
<protein>
    <submittedName>
        <fullName evidence="3">Glyoxalase</fullName>
    </submittedName>
    <submittedName>
        <fullName evidence="2">VOC family protein</fullName>
    </submittedName>
</protein>
<evidence type="ECO:0000259" key="1">
    <source>
        <dbReference type="PROSITE" id="PS51819"/>
    </source>
</evidence>
<comment type="caution">
    <text evidence="3">The sequence shown here is derived from an EMBL/GenBank/DDBJ whole genome shotgun (WGS) entry which is preliminary data.</text>
</comment>
<dbReference type="Gene3D" id="3.10.180.10">
    <property type="entry name" value="2,3-Dihydroxybiphenyl 1,2-Dioxygenase, domain 1"/>
    <property type="match status" value="1"/>
</dbReference>
<evidence type="ECO:0000313" key="3">
    <source>
        <dbReference type="EMBL" id="TKF26559.1"/>
    </source>
</evidence>
<dbReference type="Proteomes" id="UP001569177">
    <property type="component" value="Unassembled WGS sequence"/>
</dbReference>
<dbReference type="InterPro" id="IPR037523">
    <property type="entry name" value="VOC_core"/>
</dbReference>
<evidence type="ECO:0000313" key="4">
    <source>
        <dbReference type="Proteomes" id="UP000305234"/>
    </source>
</evidence>
<dbReference type="PROSITE" id="PS51819">
    <property type="entry name" value="VOC"/>
    <property type="match status" value="1"/>
</dbReference>
<dbReference type="PIRSF" id="PIRSF039020">
    <property type="entry name" value="EhpR"/>
    <property type="match status" value="1"/>
</dbReference>
<sequence>MFTIDSFVLYVADIHRSMDFYAKAFDCEPKLLSPTFAALDFADNVKITLKQADFLTPASTVKGGGTEISMPLADKETLGNLYETWAEKGIQFEQVPEESVYGINFLAVDPDGHRIRVFT</sequence>
<dbReference type="EMBL" id="JBGOOJ010000010">
    <property type="protein sequence ID" value="MEZ8090876.1"/>
    <property type="molecule type" value="Genomic_DNA"/>
</dbReference>
<dbReference type="InterPro" id="IPR004360">
    <property type="entry name" value="Glyas_Fos-R_dOase_dom"/>
</dbReference>
<proteinExistence type="predicted"/>
<dbReference type="RefSeq" id="WP_017057463.1">
    <property type="nucleotide sequence ID" value="NZ_CP065150.1"/>
</dbReference>
<dbReference type="SUPFAM" id="SSF54593">
    <property type="entry name" value="Glyoxalase/Bleomycin resistance protein/Dihydroxybiphenyl dioxygenase"/>
    <property type="match status" value="1"/>
</dbReference>
<reference evidence="3 4" key="1">
    <citation type="submission" date="2019-04" db="EMBL/GenBank/DDBJ databases">
        <title>A reverse ecology approach based on a biological definition of microbial populations.</title>
        <authorList>
            <person name="Arevalo P."/>
            <person name="Vaninsberghe D."/>
            <person name="Elsherbini J."/>
            <person name="Gore J."/>
            <person name="Polz M."/>
        </authorList>
    </citation>
    <scope>NUCLEOTIDE SEQUENCE [LARGE SCALE GENOMIC DNA]</scope>
    <source>
        <strain evidence="3 4">10N.261.46.E4</strain>
    </source>
</reference>
<dbReference type="Pfam" id="PF00903">
    <property type="entry name" value="Glyoxalase"/>
    <property type="match status" value="1"/>
</dbReference>
<dbReference type="Proteomes" id="UP000305234">
    <property type="component" value="Unassembled WGS sequence"/>
</dbReference>
<dbReference type="AlphaFoldDB" id="A0A4U2D1T3"/>
<evidence type="ECO:0000313" key="5">
    <source>
        <dbReference type="Proteomes" id="UP001569177"/>
    </source>
</evidence>
<organism evidence="3 4">
    <name type="scientific">Vibrio kanaloae</name>
    <dbReference type="NCBI Taxonomy" id="170673"/>
    <lineage>
        <taxon>Bacteria</taxon>
        <taxon>Pseudomonadati</taxon>
        <taxon>Pseudomonadota</taxon>
        <taxon>Gammaproteobacteria</taxon>
        <taxon>Vibrionales</taxon>
        <taxon>Vibrionaceae</taxon>
        <taxon>Vibrio</taxon>
    </lineage>
</organism>